<reference evidence="3 4" key="1">
    <citation type="journal article" date="2019" name="Nat. Ecol. Evol.">
        <title>Megaphylogeny resolves global patterns of mushroom evolution.</title>
        <authorList>
            <person name="Varga T."/>
            <person name="Krizsan K."/>
            <person name="Foldi C."/>
            <person name="Dima B."/>
            <person name="Sanchez-Garcia M."/>
            <person name="Sanchez-Ramirez S."/>
            <person name="Szollosi G.J."/>
            <person name="Szarkandi J.G."/>
            <person name="Papp V."/>
            <person name="Albert L."/>
            <person name="Andreopoulos W."/>
            <person name="Angelini C."/>
            <person name="Antonin V."/>
            <person name="Barry K.W."/>
            <person name="Bougher N.L."/>
            <person name="Buchanan P."/>
            <person name="Buyck B."/>
            <person name="Bense V."/>
            <person name="Catcheside P."/>
            <person name="Chovatia M."/>
            <person name="Cooper J."/>
            <person name="Damon W."/>
            <person name="Desjardin D."/>
            <person name="Finy P."/>
            <person name="Geml J."/>
            <person name="Haridas S."/>
            <person name="Hughes K."/>
            <person name="Justo A."/>
            <person name="Karasinski D."/>
            <person name="Kautmanova I."/>
            <person name="Kiss B."/>
            <person name="Kocsube S."/>
            <person name="Kotiranta H."/>
            <person name="LaButti K.M."/>
            <person name="Lechner B.E."/>
            <person name="Liimatainen K."/>
            <person name="Lipzen A."/>
            <person name="Lukacs Z."/>
            <person name="Mihaltcheva S."/>
            <person name="Morgado L.N."/>
            <person name="Niskanen T."/>
            <person name="Noordeloos M.E."/>
            <person name="Ohm R.A."/>
            <person name="Ortiz-Santana B."/>
            <person name="Ovrebo C."/>
            <person name="Racz N."/>
            <person name="Riley R."/>
            <person name="Savchenko A."/>
            <person name="Shiryaev A."/>
            <person name="Soop K."/>
            <person name="Spirin V."/>
            <person name="Szebenyi C."/>
            <person name="Tomsovsky M."/>
            <person name="Tulloss R.E."/>
            <person name="Uehling J."/>
            <person name="Grigoriev I.V."/>
            <person name="Vagvolgyi C."/>
            <person name="Papp T."/>
            <person name="Martin F.M."/>
            <person name="Miettinen O."/>
            <person name="Hibbett D.S."/>
            <person name="Nagy L.G."/>
        </authorList>
    </citation>
    <scope>NUCLEOTIDE SEQUENCE [LARGE SCALE GENOMIC DNA]</scope>
    <source>
        <strain evidence="3 4">FP101781</strain>
    </source>
</reference>
<organism evidence="3 4">
    <name type="scientific">Coprinellus micaceus</name>
    <name type="common">Glistening ink-cap mushroom</name>
    <name type="synonym">Coprinus micaceus</name>
    <dbReference type="NCBI Taxonomy" id="71717"/>
    <lineage>
        <taxon>Eukaryota</taxon>
        <taxon>Fungi</taxon>
        <taxon>Dikarya</taxon>
        <taxon>Basidiomycota</taxon>
        <taxon>Agaricomycotina</taxon>
        <taxon>Agaricomycetes</taxon>
        <taxon>Agaricomycetidae</taxon>
        <taxon>Agaricales</taxon>
        <taxon>Agaricineae</taxon>
        <taxon>Psathyrellaceae</taxon>
        <taxon>Coprinellus</taxon>
    </lineage>
</organism>
<feature type="compositionally biased region" description="Gly residues" evidence="2">
    <location>
        <begin position="470"/>
        <end position="480"/>
    </location>
</feature>
<name>A0A4Y7TE13_COPMI</name>
<evidence type="ECO:0000313" key="4">
    <source>
        <dbReference type="Proteomes" id="UP000298030"/>
    </source>
</evidence>
<dbReference type="OrthoDB" id="2803783at2759"/>
<feature type="coiled-coil region" evidence="1">
    <location>
        <begin position="240"/>
        <end position="271"/>
    </location>
</feature>
<accession>A0A4Y7TE13</accession>
<evidence type="ECO:0000256" key="2">
    <source>
        <dbReference type="SAM" id="MobiDB-lite"/>
    </source>
</evidence>
<feature type="compositionally biased region" description="Basic and acidic residues" evidence="2">
    <location>
        <begin position="10"/>
        <end position="31"/>
    </location>
</feature>
<feature type="compositionally biased region" description="Basic and acidic residues" evidence="2">
    <location>
        <begin position="411"/>
        <end position="430"/>
    </location>
</feature>
<dbReference type="STRING" id="71717.A0A4Y7TE13"/>
<feature type="compositionally biased region" description="Basic and acidic residues" evidence="2">
    <location>
        <begin position="716"/>
        <end position="728"/>
    </location>
</feature>
<feature type="region of interest" description="Disordered" evidence="2">
    <location>
        <begin position="398"/>
        <end position="486"/>
    </location>
</feature>
<protein>
    <submittedName>
        <fullName evidence="3">Uncharacterized protein</fullName>
    </submittedName>
</protein>
<proteinExistence type="predicted"/>
<dbReference type="EMBL" id="QPFP01000016">
    <property type="protein sequence ID" value="TEB32188.1"/>
    <property type="molecule type" value="Genomic_DNA"/>
</dbReference>
<sequence length="931" mass="102845">MLDVASSEKVSSERTTVRRQGEARTHDHPKPAQDLVQTGGGDVRVFGGGHPLSAEGREEGGRWMPSTWTAKGVLVFPVAREEEFRAAQRAKKGMKRFFKRTNTAFFDQWENQDDKEYEDLKPLLTKSGKISKQARQPQPQVVKKFATTEEWKKDREKKIKAWFYNRTVPSRRNRSRINLKVGFGKAGKQRVLSEENLYSKRYYATRVKPAVDRKLAEVDDNDMCITVTRQILWETWLKENVSTRKEIKDLRKELLKAVKDEEEEIQRLLDGEHIPGSLDPEELLLMQQAMPDIMHKILKMIASLTGWSASMVVGGPDMRKVNGELTVRSFHIGAGVDMLTWKEHVPNIDERWAKLYREFLREAYSETERLRLAVEIDSKFIKNPQSLANAHWGDGCLVLIDPPDTPEEEEAQKRRETTEAAKQSEKRTEDPTESTGPSAEDDMIKEGQAGGDEDEHKGGDESLGDENDGEGGGNKGLGDGNEGDKAVGERTLSDIVWTVENGILIPLLNDTGDVENVYNCLPLDAGARVPYNVLAETGVSFDATDLKDPTLFSFDDTFTKGLDYTPKPVGGGFSSGYSGGYTLPPVAGDALNEIEGAKWANLGMVDDVPDKTRFLNGGFDFGNTEHGGESTGGRIQWSWMPGTDLNGGTFIGGAVGGGGENVGDQVVDGRGKLAGEAVGGREALTAGGPAPERRETPIGGELGVVGGVTGAVSVGKADEPPKGKEQDPNGKASLKEVPVGVNPDLDLVSGKAGGKRKRSGEHKATNLQQSSTPNHPPKEKHAKKHMLGGISNEMWTQLVDRWYEFEMKWARKGMVQSGRVPVANRSDMMRTWLVVPWDYDSIPDVSEVESFAMCWIRWWNGMQLAARKGEDGKMPKILSKGMDIGGLKKGSHLGIVVVVIALRWWGGHQEVVRKWEEAVEDLLAMLNQFLA</sequence>
<comment type="caution">
    <text evidence="3">The sequence shown here is derived from an EMBL/GenBank/DDBJ whole genome shotgun (WGS) entry which is preliminary data.</text>
</comment>
<keyword evidence="4" id="KW-1185">Reference proteome</keyword>
<feature type="region of interest" description="Disordered" evidence="2">
    <location>
        <begin position="1"/>
        <end position="40"/>
    </location>
</feature>
<feature type="compositionally biased region" description="Gly residues" evidence="2">
    <location>
        <begin position="700"/>
        <end position="709"/>
    </location>
</feature>
<dbReference type="AlphaFoldDB" id="A0A4Y7TE13"/>
<gene>
    <name evidence="3" type="ORF">FA13DRAFT_1709218</name>
</gene>
<evidence type="ECO:0000256" key="1">
    <source>
        <dbReference type="SAM" id="Coils"/>
    </source>
</evidence>
<feature type="region of interest" description="Disordered" evidence="2">
    <location>
        <begin position="678"/>
        <end position="786"/>
    </location>
</feature>
<evidence type="ECO:0000313" key="3">
    <source>
        <dbReference type="EMBL" id="TEB32188.1"/>
    </source>
</evidence>
<dbReference type="Proteomes" id="UP000298030">
    <property type="component" value="Unassembled WGS sequence"/>
</dbReference>
<keyword evidence="1" id="KW-0175">Coiled coil</keyword>